<evidence type="ECO:0000256" key="11">
    <source>
        <dbReference type="HAMAP-Rule" id="MF_00315"/>
    </source>
</evidence>
<feature type="binding site" evidence="11">
    <location>
        <position position="185"/>
    </location>
    <ligand>
        <name>thiamine diphosphate</name>
        <dbReference type="ChEBI" id="CHEBI:58937"/>
    </ligand>
</feature>
<evidence type="ECO:0000313" key="14">
    <source>
        <dbReference type="Proteomes" id="UP000199197"/>
    </source>
</evidence>
<comment type="cofactor">
    <cofactor evidence="11">
        <name>Mg(2+)</name>
        <dbReference type="ChEBI" id="CHEBI:18420"/>
    </cofactor>
    <text evidence="11">Binds 1 Mg(2+) ion per subunit.</text>
</comment>
<feature type="binding site" evidence="11">
    <location>
        <position position="379"/>
    </location>
    <ligand>
        <name>thiamine diphosphate</name>
        <dbReference type="ChEBI" id="CHEBI:58937"/>
    </ligand>
</feature>
<dbReference type="Proteomes" id="UP000199197">
    <property type="component" value="Unassembled WGS sequence"/>
</dbReference>
<feature type="binding site" evidence="11">
    <location>
        <begin position="125"/>
        <end position="127"/>
    </location>
    <ligand>
        <name>thiamine diphosphate</name>
        <dbReference type="ChEBI" id="CHEBI:58937"/>
    </ligand>
</feature>
<keyword evidence="9 11" id="KW-0414">Isoprene biosynthesis</keyword>
<feature type="domain" description="Transketolase-like pyrimidine-binding" evidence="12">
    <location>
        <begin position="328"/>
        <end position="493"/>
    </location>
</feature>
<dbReference type="Pfam" id="PF13292">
    <property type="entry name" value="DXP_synthase_N"/>
    <property type="match status" value="1"/>
</dbReference>
<evidence type="ECO:0000256" key="9">
    <source>
        <dbReference type="ARBA" id="ARBA00023229"/>
    </source>
</evidence>
<keyword evidence="4 11" id="KW-0808">Transferase</keyword>
<dbReference type="SUPFAM" id="SSF52518">
    <property type="entry name" value="Thiamin diphosphate-binding fold (THDP-binding)"/>
    <property type="match status" value="2"/>
</dbReference>
<dbReference type="NCBIfam" id="NF003933">
    <property type="entry name" value="PRK05444.2-2"/>
    <property type="match status" value="1"/>
</dbReference>
<evidence type="ECO:0000256" key="4">
    <source>
        <dbReference type="ARBA" id="ARBA00022679"/>
    </source>
</evidence>
<evidence type="ECO:0000256" key="5">
    <source>
        <dbReference type="ARBA" id="ARBA00022723"/>
    </source>
</evidence>
<reference evidence="14" key="1">
    <citation type="submission" date="2015-11" db="EMBL/GenBank/DDBJ databases">
        <authorList>
            <person name="Varghese N."/>
        </authorList>
    </citation>
    <scope>NUCLEOTIDE SEQUENCE [LARGE SCALE GENOMIC DNA]</scope>
    <source>
        <strain evidence="14">JGI-23</strain>
    </source>
</reference>
<proteinExistence type="inferred from homology"/>
<evidence type="ECO:0000256" key="1">
    <source>
        <dbReference type="ARBA" id="ARBA00004980"/>
    </source>
</evidence>
<dbReference type="Pfam" id="PF02779">
    <property type="entry name" value="Transket_pyr"/>
    <property type="match status" value="1"/>
</dbReference>
<sequence>MEIKNSQPELKLQILPKVNSPDDLKQLSVQELEVLAGEIREFIIDVISKVGGHLGASLGVVELTLAVHYVFNAPRDKIIWDTGHQGYVHKIITGRRDVFHTIRQFRGISGFLKRSESIYDVFGAGHASTSISAALGIATARDFDGEDYKVVAIIGDGAMTAGLAYEAMNNAGMLRKNLIVILNDNNMSISPNVWAVSKYFTELIASEQYNKLKSFIWDLTGQLDGMGDRIRKLAARVEGGVKAIITPGMLFEALGFRYFGPVNGHNIAKLIKILSEIKNLNGPILLHVITQKGKGYKPAEEDEQKYHGVTPFDKVTGKMYKSDKPQPPSYTKVFGETVVQLAKQNKRIVGITAAMPEGTGLNILQREIPERFFDVGIAEQHAVTFAAGLATQGYIPICAIYSTFLQRAFDQIIHDVALQHLHVVFAIDRAGLVGADGPTHHGAFDLSYLRLIPGMVIMAPKDESELRDMLYTATIYNKGPVAIRYPRGSGVGVPLKDDFDYIEIGKAEILKEGKDLAILAIGNMVYPSLKASEKLAEYGIDAMVVNMRFVKPLDENLLDQIFQRFDKVVTVEENTIRGGFGSAVVEYAVSKGVKNVEFLIHGLPDEFIEHGTQPELWRMLKLDADGIAQKILETFRFEKLTFERVAIDKNQK</sequence>
<evidence type="ECO:0000256" key="10">
    <source>
        <dbReference type="ARBA" id="ARBA00055605"/>
    </source>
</evidence>
<dbReference type="InterPro" id="IPR033248">
    <property type="entry name" value="Transketolase_C"/>
</dbReference>
<dbReference type="PROSITE" id="PS00801">
    <property type="entry name" value="TRANSKETOLASE_1"/>
    <property type="match status" value="1"/>
</dbReference>
<gene>
    <name evidence="11" type="primary">dxs</name>
    <name evidence="13" type="ORF">JGI23_00242</name>
</gene>
<dbReference type="FunFam" id="3.40.50.920:FF:000002">
    <property type="entry name" value="1-deoxy-D-xylulose-5-phosphate synthase"/>
    <property type="match status" value="1"/>
</dbReference>
<dbReference type="InterPro" id="IPR009014">
    <property type="entry name" value="Transketo_C/PFOR_II"/>
</dbReference>
<dbReference type="EC" id="2.2.1.7" evidence="11"/>
<dbReference type="SMART" id="SM00861">
    <property type="entry name" value="Transket_pyr"/>
    <property type="match status" value="1"/>
</dbReference>
<keyword evidence="6 11" id="KW-0460">Magnesium</keyword>
<comment type="function">
    <text evidence="10 11">Catalyzes the acyloin condensation reaction between C atoms 2 and 3 of pyruvate and glyceraldehyde 3-phosphate to yield 1-deoxy-D-xylulose-5-phosphate (DXP).</text>
</comment>
<comment type="catalytic activity">
    <reaction evidence="11">
        <text>D-glyceraldehyde 3-phosphate + pyruvate + H(+) = 1-deoxy-D-xylulose 5-phosphate + CO2</text>
        <dbReference type="Rhea" id="RHEA:12605"/>
        <dbReference type="ChEBI" id="CHEBI:15361"/>
        <dbReference type="ChEBI" id="CHEBI:15378"/>
        <dbReference type="ChEBI" id="CHEBI:16526"/>
        <dbReference type="ChEBI" id="CHEBI:57792"/>
        <dbReference type="ChEBI" id="CHEBI:59776"/>
        <dbReference type="EC" id="2.2.1.7"/>
    </reaction>
</comment>
<feature type="binding site" evidence="11">
    <location>
        <position position="84"/>
    </location>
    <ligand>
        <name>thiamine diphosphate</name>
        <dbReference type="ChEBI" id="CHEBI:58937"/>
    </ligand>
</feature>
<dbReference type="GO" id="GO:0030976">
    <property type="term" value="F:thiamine pyrophosphate binding"/>
    <property type="evidence" value="ECO:0007669"/>
    <property type="project" value="UniProtKB-UniRule"/>
</dbReference>
<evidence type="ECO:0000256" key="7">
    <source>
        <dbReference type="ARBA" id="ARBA00022977"/>
    </source>
</evidence>
<dbReference type="Gene3D" id="3.40.50.920">
    <property type="match status" value="1"/>
</dbReference>
<keyword evidence="14" id="KW-1185">Reference proteome</keyword>
<comment type="similarity">
    <text evidence="2 11">Belongs to the transketolase family. DXPS subfamily.</text>
</comment>
<feature type="binding site" evidence="11">
    <location>
        <position position="296"/>
    </location>
    <ligand>
        <name>thiamine diphosphate</name>
        <dbReference type="ChEBI" id="CHEBI:58937"/>
    </ligand>
</feature>
<feature type="binding site" evidence="11">
    <location>
        <begin position="157"/>
        <end position="158"/>
    </location>
    <ligand>
        <name>thiamine diphosphate</name>
        <dbReference type="ChEBI" id="CHEBI:58937"/>
    </ligand>
</feature>
<dbReference type="InterPro" id="IPR029061">
    <property type="entry name" value="THDP-binding"/>
</dbReference>
<dbReference type="EMBL" id="CZVW01000002">
    <property type="protein sequence ID" value="CUS97108.1"/>
    <property type="molecule type" value="Genomic_DNA"/>
</dbReference>
<dbReference type="AlphaFoldDB" id="A0A0P1MN77"/>
<keyword evidence="7 11" id="KW-0784">Thiamine biosynthesis</keyword>
<protein>
    <recommendedName>
        <fullName evidence="11">1-deoxy-D-xylulose-5-phosphate synthase</fullName>
        <ecNumber evidence="11">2.2.1.7</ecNumber>
    </recommendedName>
    <alternativeName>
        <fullName evidence="11">1-deoxyxylulose-5-phosphate synthase</fullName>
        <shortName evidence="11">DXP synthase</shortName>
        <shortName evidence="11">DXPS</shortName>
    </alternativeName>
</protein>
<dbReference type="CDD" id="cd02007">
    <property type="entry name" value="TPP_DXS"/>
    <property type="match status" value="1"/>
</dbReference>
<feature type="binding site" evidence="11">
    <location>
        <position position="185"/>
    </location>
    <ligand>
        <name>Mg(2+)</name>
        <dbReference type="ChEBI" id="CHEBI:18420"/>
    </ligand>
</feature>
<accession>A0A0P1MN77</accession>
<dbReference type="GO" id="GO:0000287">
    <property type="term" value="F:magnesium ion binding"/>
    <property type="evidence" value="ECO:0007669"/>
    <property type="project" value="UniProtKB-UniRule"/>
</dbReference>
<comment type="pathway">
    <text evidence="1 11">Metabolic intermediate biosynthesis; 1-deoxy-D-xylulose 5-phosphate biosynthesis; 1-deoxy-D-xylulose 5-phosphate from D-glyceraldehyde 3-phosphate and pyruvate: step 1/1.</text>
</comment>
<evidence type="ECO:0000256" key="3">
    <source>
        <dbReference type="ARBA" id="ARBA00011738"/>
    </source>
</evidence>
<dbReference type="GO" id="GO:0019288">
    <property type="term" value="P:isopentenyl diphosphate biosynthetic process, methylerythritol 4-phosphate pathway"/>
    <property type="evidence" value="ECO:0007669"/>
    <property type="project" value="TreeGrafter"/>
</dbReference>
<comment type="subunit">
    <text evidence="3 11">Homodimer.</text>
</comment>
<keyword evidence="8 11" id="KW-0786">Thiamine pyrophosphate</keyword>
<dbReference type="GO" id="GO:0005829">
    <property type="term" value="C:cytosol"/>
    <property type="evidence" value="ECO:0007669"/>
    <property type="project" value="TreeGrafter"/>
</dbReference>
<dbReference type="InterPro" id="IPR005475">
    <property type="entry name" value="Transketolase-like_Pyr-bd"/>
</dbReference>
<feature type="binding site" evidence="11">
    <location>
        <position position="156"/>
    </location>
    <ligand>
        <name>Mg(2+)</name>
        <dbReference type="ChEBI" id="CHEBI:18420"/>
    </ligand>
</feature>
<evidence type="ECO:0000256" key="6">
    <source>
        <dbReference type="ARBA" id="ARBA00022842"/>
    </source>
</evidence>
<evidence type="ECO:0000259" key="12">
    <source>
        <dbReference type="SMART" id="SM00861"/>
    </source>
</evidence>
<dbReference type="CDD" id="cd07033">
    <property type="entry name" value="TPP_PYR_DXS_TK_like"/>
    <property type="match status" value="1"/>
</dbReference>
<dbReference type="UniPathway" id="UPA00064">
    <property type="reaction ID" value="UER00091"/>
</dbReference>
<dbReference type="SUPFAM" id="SSF52922">
    <property type="entry name" value="TK C-terminal domain-like"/>
    <property type="match status" value="1"/>
</dbReference>
<dbReference type="Gene3D" id="3.40.50.970">
    <property type="match status" value="2"/>
</dbReference>
<evidence type="ECO:0000256" key="8">
    <source>
        <dbReference type="ARBA" id="ARBA00023052"/>
    </source>
</evidence>
<dbReference type="HAMAP" id="MF_00315">
    <property type="entry name" value="DXP_synth"/>
    <property type="match status" value="1"/>
</dbReference>
<keyword evidence="5 11" id="KW-0479">Metal-binding</keyword>
<evidence type="ECO:0000313" key="13">
    <source>
        <dbReference type="EMBL" id="CUS97108.1"/>
    </source>
</evidence>
<dbReference type="InterPro" id="IPR005477">
    <property type="entry name" value="Dxylulose-5-P_synthase"/>
</dbReference>
<dbReference type="Pfam" id="PF02780">
    <property type="entry name" value="Transketolase_C"/>
    <property type="match status" value="1"/>
</dbReference>
<comment type="cofactor">
    <cofactor evidence="11">
        <name>thiamine diphosphate</name>
        <dbReference type="ChEBI" id="CHEBI:58937"/>
    </cofactor>
    <text evidence="11">Binds 1 thiamine pyrophosphate per subunit.</text>
</comment>
<dbReference type="InterPro" id="IPR020826">
    <property type="entry name" value="Transketolase_BS"/>
</dbReference>
<evidence type="ECO:0000256" key="2">
    <source>
        <dbReference type="ARBA" id="ARBA00011081"/>
    </source>
</evidence>
<dbReference type="PANTHER" id="PTHR43322">
    <property type="entry name" value="1-D-DEOXYXYLULOSE 5-PHOSPHATE SYNTHASE-RELATED"/>
    <property type="match status" value="1"/>
</dbReference>
<name>A0A0P1MN77_9BACT</name>
<dbReference type="InterPro" id="IPR049557">
    <property type="entry name" value="Transketolase_CS"/>
</dbReference>
<dbReference type="FunFam" id="3.40.50.970:FF:000005">
    <property type="entry name" value="1-deoxy-D-xylulose-5-phosphate synthase"/>
    <property type="match status" value="1"/>
</dbReference>
<dbReference type="PANTHER" id="PTHR43322:SF5">
    <property type="entry name" value="1-DEOXY-D-XYLULOSE-5-PHOSPHATE SYNTHASE, CHLOROPLASTIC"/>
    <property type="match status" value="1"/>
</dbReference>
<dbReference type="OrthoDB" id="9803371at2"/>
<dbReference type="PROSITE" id="PS00802">
    <property type="entry name" value="TRANSKETOLASE_2"/>
    <property type="match status" value="1"/>
</dbReference>
<dbReference type="NCBIfam" id="TIGR00204">
    <property type="entry name" value="dxs"/>
    <property type="match status" value="1"/>
</dbReference>
<dbReference type="GO" id="GO:0009228">
    <property type="term" value="P:thiamine biosynthetic process"/>
    <property type="evidence" value="ECO:0007669"/>
    <property type="project" value="UniProtKB-UniRule"/>
</dbReference>
<dbReference type="GO" id="GO:0008661">
    <property type="term" value="F:1-deoxy-D-xylulose-5-phosphate synthase activity"/>
    <property type="evidence" value="ECO:0007669"/>
    <property type="project" value="UniProtKB-UniRule"/>
</dbReference>
<dbReference type="GO" id="GO:0016114">
    <property type="term" value="P:terpenoid biosynthetic process"/>
    <property type="evidence" value="ECO:0007669"/>
    <property type="project" value="UniProtKB-UniRule"/>
</dbReference>
<organism evidence="13 14">
    <name type="scientific">Candidatus Chryseopegocella kryptomonas</name>
    <dbReference type="NCBI Taxonomy" id="1633643"/>
    <lineage>
        <taxon>Bacteria</taxon>
        <taxon>Pseudomonadati</taxon>
        <taxon>Candidatus Kryptoniota</taxon>
        <taxon>Candidatus Chryseopegocella</taxon>
    </lineage>
</organism>
<dbReference type="RefSeq" id="WP_092347377.1">
    <property type="nucleotide sequence ID" value="NZ_CZVW01000002.1"/>
</dbReference>